<feature type="transmembrane region" description="Helical" evidence="11">
    <location>
        <begin position="2024"/>
        <end position="2043"/>
    </location>
</feature>
<feature type="transmembrane region" description="Helical" evidence="11">
    <location>
        <begin position="2100"/>
        <end position="2121"/>
    </location>
</feature>
<evidence type="ECO:0000259" key="14">
    <source>
        <dbReference type="Pfam" id="PF23188"/>
    </source>
</evidence>
<proteinExistence type="inferred from homology"/>
<keyword evidence="8 11" id="KW-0472">Membrane</keyword>
<feature type="transmembrane region" description="Helical" evidence="11">
    <location>
        <begin position="1091"/>
        <end position="1109"/>
    </location>
</feature>
<feature type="transmembrane region" description="Helical" evidence="11">
    <location>
        <begin position="969"/>
        <end position="991"/>
    </location>
</feature>
<evidence type="ECO:0000256" key="3">
    <source>
        <dbReference type="ARBA" id="ARBA00022448"/>
    </source>
</evidence>
<feature type="transmembrane region" description="Helical" evidence="11">
    <location>
        <begin position="858"/>
        <end position="877"/>
    </location>
</feature>
<gene>
    <name evidence="17" type="ORF">QE152_g12998</name>
</gene>
<feature type="domain" description="Piezo TM1-24" evidence="15">
    <location>
        <begin position="26"/>
        <end position="670"/>
    </location>
</feature>
<feature type="compositionally biased region" description="Acidic residues" evidence="10">
    <location>
        <begin position="1819"/>
        <end position="1829"/>
    </location>
</feature>
<feature type="domain" description="Piezo non-specific cation channel cap" evidence="12">
    <location>
        <begin position="2159"/>
        <end position="2461"/>
    </location>
</feature>
<feature type="transmembrane region" description="Helical" evidence="11">
    <location>
        <begin position="1631"/>
        <end position="1653"/>
    </location>
</feature>
<dbReference type="GO" id="GO:0008381">
    <property type="term" value="F:mechanosensitive monoatomic ion channel activity"/>
    <property type="evidence" value="ECO:0007669"/>
    <property type="project" value="InterPro"/>
</dbReference>
<evidence type="ECO:0000256" key="1">
    <source>
        <dbReference type="ARBA" id="ARBA00004651"/>
    </source>
</evidence>
<feature type="compositionally biased region" description="Basic and acidic residues" evidence="10">
    <location>
        <begin position="1808"/>
        <end position="1818"/>
    </location>
</feature>
<evidence type="ECO:0000256" key="6">
    <source>
        <dbReference type="ARBA" id="ARBA00022989"/>
    </source>
</evidence>
<feature type="region of interest" description="Disordered" evidence="10">
    <location>
        <begin position="1554"/>
        <end position="1602"/>
    </location>
</feature>
<reference evidence="17 18" key="1">
    <citation type="journal article" date="2024" name="BMC Genomics">
        <title>De novo assembly and annotation of Popillia japonica's genome with initial clues to its potential as an invasive pest.</title>
        <authorList>
            <person name="Cucini C."/>
            <person name="Boschi S."/>
            <person name="Funari R."/>
            <person name="Cardaioli E."/>
            <person name="Iannotti N."/>
            <person name="Marturano G."/>
            <person name="Paoli F."/>
            <person name="Bruttini M."/>
            <person name="Carapelli A."/>
            <person name="Frati F."/>
            <person name="Nardi F."/>
        </authorList>
    </citation>
    <scope>NUCLEOTIDE SEQUENCE [LARGE SCALE GENOMIC DNA]</scope>
    <source>
        <strain evidence="17">DMR45628</strain>
    </source>
</reference>
<evidence type="ECO:0000256" key="9">
    <source>
        <dbReference type="ARBA" id="ARBA00023303"/>
    </source>
</evidence>
<evidence type="ECO:0000259" key="12">
    <source>
        <dbReference type="Pfam" id="PF12166"/>
    </source>
</evidence>
<keyword evidence="3" id="KW-0813">Transport</keyword>
<evidence type="ECO:0000256" key="10">
    <source>
        <dbReference type="SAM" id="MobiDB-lite"/>
    </source>
</evidence>
<name>A0AAW1LFC6_POPJA</name>
<feature type="transmembrane region" description="Helical" evidence="11">
    <location>
        <begin position="173"/>
        <end position="190"/>
    </location>
</feature>
<keyword evidence="18" id="KW-1185">Reference proteome</keyword>
<dbReference type="Pfam" id="PF12166">
    <property type="entry name" value="Piezo_cap"/>
    <property type="match status" value="1"/>
</dbReference>
<feature type="transmembrane region" description="Helical" evidence="11">
    <location>
        <begin position="1992"/>
        <end position="2012"/>
    </location>
</feature>
<feature type="transmembrane region" description="Helical" evidence="11">
    <location>
        <begin position="146"/>
        <end position="167"/>
    </location>
</feature>
<feature type="transmembrane region" description="Helical" evidence="11">
    <location>
        <begin position="758"/>
        <end position="783"/>
    </location>
</feature>
<dbReference type="Pfam" id="PF23188">
    <property type="entry name" value="THU_Piezo1"/>
    <property type="match status" value="1"/>
</dbReference>
<feature type="transmembrane region" description="Helical" evidence="11">
    <location>
        <begin position="1659"/>
        <end position="1678"/>
    </location>
</feature>
<sequence>MANFFLCACIFRIALPFLILTCALFRPCLLSGIYLLLLLCSSLLSVPTEKSMAVSIPDCIGSNAAVRTFYFLVNCTMPETLLTYCGFVRLDKADGVAITTWIAPEVVMLLSSLVTYTVCKKLTAINTEIVAEGGEAQVKIKQKRSFGFWVSVAKYIGLISLCVAAVLRPSVPGAFYFLVFIGSCTWWACYRELEKGFAIVCRIVMVVVFLHIICLYTYQLEWFQEQLPLTSPYIKYLGIQPLYNTSCEHPWDIVWMPIQWDSYINPLALIWLFYILAIVSRNMLKPKMHLRDSDSTMNERTPLMRGVSPSRKYGAGIKNLGSNITQDSIGSVTVSDNPDDIPLYNLEEEEEEEKPGCFEHAVFIVESIIQFIIQSSYVVTNIIMMTWSITYHSWLTFVLLLWANILWMIPNQRRSMLRSSPVLICYAIFLLLSAYVYSMDIDELPTTIYGISMEQIGFIKVTEFPWKPLIVKCLFTVMFWITMRQHMKEIKEARQSTTLAEMAAPLQVSVTAATGVTKEQQEQETQILQSIGQYMKKFLSRVWIWIVAITLFAVAITGERMTAFRIFYMALFLFFIITFQLSFKLWKRVMFGFWLTVIIYSMTILILVYTYQFHDFDNYWYEYLRIPKELQLDIGLEKYNQAQLFVRLATPTFFVIVTVVQLHYFHNDFILYSTPTVQPTLNPTSEEGSSVQGNVLEQNKEKDDVTDTSDLTSLKIDLTDIGNVSGKHILHKINVLIHRLQQVINFVFLFLEIHMHKLVIVLAMLMSIYDSCALYCIVILLGIIGLTSGRKVCLFVIYFCSVFVSCMLLARMVYQIQYIKHDYWNATCPINSTSNISLNIAEWIGFQKTMKGRSLPKLVQWNIGYILGVTLYTVVLVRQLNYKLRLGQPTTRLFFMFPGVTYKDKHTNLMYALKYVCNYGFYRFGVELSLMATVALIGFRMDLYAMVYAAWLCFVFALRRSVLSKVWHFYMWFIAIFIPIQYVMIVGFPAIHCIDFPWNDSIMLRELQEWAYLMDYQYPPAPQKLVLDVILLLFVSRQAVVFRLEKKYKDQDYPGGSNESIIHNAEAKDFENPAPDFITFARSYLDIVTRIIYLGWMWLTLAIVFLAGANRVNLFSVGYLIGSFIFLWQGSDIYLKPIPKILRLWNCLLGYNVFVIFFKTILQMVACVFIINFGSHCWAVQLLGIGCVRKFVITSKETVPNQCEVSKDYIGLVWDGICFGFLIIQRRIFCSYGFFHVIDETKATTILASRGAELIEQLRQKRMHEQDEQERRILEKIKAKMDRIKATQQKLQGPFTSTENHYVDDIYPNSSRPLYRKWQPKTYKQAVRSGDYYMFDDLDDDEDLEMIEELQPEHEDMDDDDGSPSTRKRTLGELLSTALKTDIGTTIRTTSDRDLRRASMPRLGRQRSIVSGRSQYSAPLSAPPIIEETRGRSESSPSSKDKRSKPEFMGPIPGTSKEEELSEITEPKESKCQKIVDILLFIWAFIDSALVSLTNRLNQYSRDYRYVLKVLGKEKKEMKQTSDYTEGIRMGRDQKWQPASSYRSLLHKSQAIETARQTSAHNSNSTTVQSAVSDEKRPSSESSESKAQEAGSPLPYSPEKDSSHMQIIHQKLDEYDTGELSSHDQPTIIRFLLSIWYIILSHSDILCFFAIFLNQVRSATFLSLPLPLMVFFWGTLTVPRPSKNFWITIIAYTQLIVLIKCVFQFDFLPWNSQTLHGSSINPAKIFGVERRSQYAAYDLILLLVVYFHRYMLKCLGLWKTTVIMLPSYSDGAHMVDDGDVHPLRRVDRNSPISIDDEQQITRTSNPRRNSDLERLVEENEHEEEQEDEVSTMAEYRVDNVCNVTVKNKAVYDMFPDTLKMAPRMYLQAIKDFFTQLRDPSFRVAVDVYSYMFMCDFFNFFVILVGYSSFGTQQSDGGVSSYLEDNRVPLLFLLMLILQFMLIIVDRAIFLRKHISAKIIFQFVQIIVLHIWLFILFPVVTERTFISVIPPQMYYMVKCFYLLLSAYQIRCGYPSRILGNVLCKGYNYVNMFLFKGFMMVPFLFELRTVMDWMWTDTSMTIFDWIKMEDIFAHVFQLKCTRHVEDEFPQPRGQKKSPNVKYLTGGVALFVIIAIIWFPLVFFSLGNAVGEPNPPVDVTLELRIGPYEPVYHLSAQSNAIHPFTESEVTALVTTFKSNRYIIDFVNNYEHQDIVAIKLSRDSANLWSISPPDRQRMINEISSNLSISVRLQYIITHKSNQDRDVIRDENVFIMPPTDNGQPNIERLKLLEMLNSNTSVDPVKIGYILPKFLKVTNRGTAKPVPHMMDPEGGTPHAELRNISLKLRRDELNSELEWWEIQEECNDTIYIKYLSSLPYEDCSSIMLYAFNDKIFPEALGLITAGGIIGLYTTFVFLASRVLRGFFGDICFKIMFEDMPNIDRVLQLCLDIYLVREAREFCLEEDLFAKLVFLFRSPETLIKWTRPKEELGDDEDPEGVPE</sequence>
<evidence type="ECO:0000256" key="8">
    <source>
        <dbReference type="ARBA" id="ARBA00023136"/>
    </source>
</evidence>
<evidence type="ECO:0000313" key="18">
    <source>
        <dbReference type="Proteomes" id="UP001458880"/>
    </source>
</evidence>
<feature type="compositionally biased region" description="Polar residues" evidence="10">
    <location>
        <begin position="1408"/>
        <end position="1418"/>
    </location>
</feature>
<feature type="compositionally biased region" description="Polar residues" evidence="10">
    <location>
        <begin position="1554"/>
        <end position="1572"/>
    </location>
</feature>
<evidence type="ECO:0000256" key="4">
    <source>
        <dbReference type="ARBA" id="ARBA00022475"/>
    </source>
</evidence>
<feature type="transmembrane region" description="Helical" evidence="11">
    <location>
        <begin position="389"/>
        <end position="409"/>
    </location>
</feature>
<organism evidence="17 18">
    <name type="scientific">Popillia japonica</name>
    <name type="common">Japanese beetle</name>
    <dbReference type="NCBI Taxonomy" id="7064"/>
    <lineage>
        <taxon>Eukaryota</taxon>
        <taxon>Metazoa</taxon>
        <taxon>Ecdysozoa</taxon>
        <taxon>Arthropoda</taxon>
        <taxon>Hexapoda</taxon>
        <taxon>Insecta</taxon>
        <taxon>Pterygota</taxon>
        <taxon>Neoptera</taxon>
        <taxon>Endopterygota</taxon>
        <taxon>Coleoptera</taxon>
        <taxon>Polyphaga</taxon>
        <taxon>Scarabaeiformia</taxon>
        <taxon>Scarabaeidae</taxon>
        <taxon>Rutelinae</taxon>
        <taxon>Popillia</taxon>
    </lineage>
</organism>
<dbReference type="Pfam" id="PF24871">
    <property type="entry name" value="Piezo_TM1-24"/>
    <property type="match status" value="1"/>
</dbReference>
<dbReference type="InterPro" id="IPR056769">
    <property type="entry name" value="Piezo_TM1-24"/>
</dbReference>
<comment type="caution">
    <text evidence="17">The sequence shown here is derived from an EMBL/GenBank/DDBJ whole genome shotgun (WGS) entry which is preliminary data.</text>
</comment>
<feature type="transmembrane region" description="Helical" evidence="11">
    <location>
        <begin position="1147"/>
        <end position="1171"/>
    </location>
</feature>
<comment type="subcellular location">
    <subcellularLocation>
        <location evidence="1">Cell membrane</location>
        <topology evidence="1">Multi-pass membrane protein</topology>
    </subcellularLocation>
</comment>
<feature type="region of interest" description="Disordered" evidence="10">
    <location>
        <begin position="1385"/>
        <end position="1465"/>
    </location>
</feature>
<feature type="compositionally biased region" description="Basic and acidic residues" evidence="10">
    <location>
        <begin position="1427"/>
        <end position="1446"/>
    </location>
</feature>
<evidence type="ECO:0000256" key="2">
    <source>
        <dbReference type="ARBA" id="ARBA00007821"/>
    </source>
</evidence>
<feature type="transmembrane region" description="Helical" evidence="11">
    <location>
        <begin position="2373"/>
        <end position="2393"/>
    </location>
</feature>
<feature type="transmembrane region" description="Helical" evidence="11">
    <location>
        <begin position="644"/>
        <end position="665"/>
    </location>
</feature>
<evidence type="ECO:0000256" key="7">
    <source>
        <dbReference type="ARBA" id="ARBA00023065"/>
    </source>
</evidence>
<feature type="transmembrane region" description="Helical" evidence="11">
    <location>
        <begin position="421"/>
        <end position="438"/>
    </location>
</feature>
<evidence type="ECO:0000259" key="13">
    <source>
        <dbReference type="Pfam" id="PF15917"/>
    </source>
</evidence>
<dbReference type="InterPro" id="IPR031805">
    <property type="entry name" value="Piezo_TM25-28"/>
</dbReference>
<comment type="similarity">
    <text evidence="2">Belongs to the PIEZO (TC 1.A.75) family.</text>
</comment>
<feature type="transmembrane region" description="Helical" evidence="11">
    <location>
        <begin position="1115"/>
        <end position="1135"/>
    </location>
</feature>
<evidence type="ECO:0000256" key="11">
    <source>
        <dbReference type="SAM" id="Phobius"/>
    </source>
</evidence>
<evidence type="ECO:0000256" key="5">
    <source>
        <dbReference type="ARBA" id="ARBA00022692"/>
    </source>
</evidence>
<keyword evidence="6 11" id="KW-1133">Transmembrane helix</keyword>
<dbReference type="InterPro" id="IPR056770">
    <property type="entry name" value="Piezo_THU9_anchor"/>
</dbReference>
<dbReference type="PANTHER" id="PTHR47049">
    <property type="entry name" value="PIEZO-TYPE MECHANOSENSITIVE ION CHANNEL HOMOLOG"/>
    <property type="match status" value="1"/>
</dbReference>
<feature type="transmembrane region" description="Helical" evidence="11">
    <location>
        <begin position="562"/>
        <end position="579"/>
    </location>
</feature>
<feature type="domain" description="Piezo TM25-28" evidence="13">
    <location>
        <begin position="1070"/>
        <end position="1352"/>
    </location>
</feature>
<feature type="transmembrane region" description="Helical" evidence="11">
    <location>
        <begin position="197"/>
        <end position="218"/>
    </location>
</feature>
<evidence type="ECO:0000313" key="17">
    <source>
        <dbReference type="EMBL" id="KAK9732191.1"/>
    </source>
</evidence>
<evidence type="ECO:0000259" key="15">
    <source>
        <dbReference type="Pfam" id="PF24871"/>
    </source>
</evidence>
<feature type="transmembrane region" description="Helical" evidence="11">
    <location>
        <begin position="591"/>
        <end position="611"/>
    </location>
</feature>
<keyword evidence="5 11" id="KW-0812">Transmembrane</keyword>
<feature type="transmembrane region" description="Helical" evidence="11">
    <location>
        <begin position="263"/>
        <end position="284"/>
    </location>
</feature>
<feature type="transmembrane region" description="Helical" evidence="11">
    <location>
        <begin position="538"/>
        <end position="556"/>
    </location>
</feature>
<dbReference type="Pfam" id="PF24874">
    <property type="entry name" value="Piezo_THU9_anchor"/>
    <property type="match status" value="1"/>
</dbReference>
<dbReference type="InterPro" id="IPR027272">
    <property type="entry name" value="Piezo"/>
</dbReference>
<feature type="transmembrane region" description="Helical" evidence="11">
    <location>
        <begin position="1958"/>
        <end position="1980"/>
    </location>
</feature>
<feature type="transmembrane region" description="Helical" evidence="11">
    <location>
        <begin position="1734"/>
        <end position="1752"/>
    </location>
</feature>
<feature type="transmembrane region" description="Helical" evidence="11">
    <location>
        <begin position="1929"/>
        <end position="1949"/>
    </location>
</feature>
<dbReference type="PANTHER" id="PTHR47049:SF2">
    <property type="entry name" value="PIEZO-TYPE MECHANOSENSITIVE ION CHANNEL HOMOLOG"/>
    <property type="match status" value="1"/>
</dbReference>
<keyword evidence="7" id="KW-0406">Ion transport</keyword>
<accession>A0AAW1LFC6</accession>
<dbReference type="InterPro" id="IPR056768">
    <property type="entry name" value="THU_Piezo"/>
</dbReference>
<feature type="domain" description="Piezo THU9 and anchor" evidence="16">
    <location>
        <begin position="1885"/>
        <end position="2122"/>
    </location>
</feature>
<dbReference type="InterPro" id="IPR031334">
    <property type="entry name" value="Piezo_cap_dom"/>
</dbReference>
<keyword evidence="4" id="KW-1003">Cell membrane</keyword>
<keyword evidence="9" id="KW-0407">Ion channel</keyword>
<feature type="region of interest" description="Disordered" evidence="10">
    <location>
        <begin position="1799"/>
        <end position="1829"/>
    </location>
</feature>
<feature type="domain" description="Piezo transmembrane helical unit" evidence="14">
    <location>
        <begin position="1640"/>
        <end position="1759"/>
    </location>
</feature>
<feature type="transmembrane region" description="Helical" evidence="11">
    <location>
        <begin position="930"/>
        <end position="957"/>
    </location>
</feature>
<dbReference type="Proteomes" id="UP001458880">
    <property type="component" value="Unassembled WGS sequence"/>
</dbReference>
<protein>
    <submittedName>
        <fullName evidence="17">Piezo</fullName>
    </submittedName>
</protein>
<dbReference type="EMBL" id="JASPKY010000121">
    <property type="protein sequence ID" value="KAK9732191.1"/>
    <property type="molecule type" value="Genomic_DNA"/>
</dbReference>
<feature type="transmembrane region" description="Helical" evidence="11">
    <location>
        <begin position="1685"/>
        <end position="1705"/>
    </location>
</feature>
<feature type="transmembrane region" description="Helical" evidence="11">
    <location>
        <begin position="795"/>
        <end position="814"/>
    </location>
</feature>
<evidence type="ECO:0000259" key="16">
    <source>
        <dbReference type="Pfam" id="PF24874"/>
    </source>
</evidence>
<feature type="transmembrane region" description="Helical" evidence="11">
    <location>
        <begin position="1887"/>
        <end position="1909"/>
    </location>
</feature>
<dbReference type="GO" id="GO:0005886">
    <property type="term" value="C:plasma membrane"/>
    <property type="evidence" value="ECO:0007669"/>
    <property type="project" value="UniProtKB-SubCell"/>
</dbReference>
<feature type="compositionally biased region" description="Basic and acidic residues" evidence="10">
    <location>
        <begin position="1573"/>
        <end position="1587"/>
    </location>
</feature>
<dbReference type="Pfam" id="PF15917">
    <property type="entry name" value="Piezo_TM25-28"/>
    <property type="match status" value="1"/>
</dbReference>